<comment type="catalytic activity">
    <reaction evidence="11">
        <text>a 2-methoxy-6-(all-trans-polyprenyl)phenol + 2 reduced [2Fe-2S]-[ferredoxin] + O2 + 2 H(+) = a 2-methoxy-6-(all-trans-polyprenyl)benzene-1,4-diol + 2 oxidized [2Fe-2S]-[ferredoxin] + H2O</text>
        <dbReference type="Rhea" id="RHEA:81183"/>
        <dbReference type="Rhea" id="RHEA-COMP:9551"/>
        <dbReference type="Rhea" id="RHEA-COMP:10000"/>
        <dbReference type="Rhea" id="RHEA-COMP:10001"/>
        <dbReference type="Rhea" id="RHEA-COMP:10858"/>
        <dbReference type="ChEBI" id="CHEBI:15377"/>
        <dbReference type="ChEBI" id="CHEBI:15378"/>
        <dbReference type="ChEBI" id="CHEBI:15379"/>
        <dbReference type="ChEBI" id="CHEBI:33737"/>
        <dbReference type="ChEBI" id="CHEBI:33738"/>
        <dbReference type="ChEBI" id="CHEBI:62731"/>
        <dbReference type="ChEBI" id="CHEBI:84166"/>
        <dbReference type="EC" id="1.14.15.46"/>
    </reaction>
</comment>
<evidence type="ECO:0000256" key="3">
    <source>
        <dbReference type="ARBA" id="ARBA00022630"/>
    </source>
</evidence>
<proteinExistence type="inferred from homology"/>
<evidence type="ECO:0000256" key="6">
    <source>
        <dbReference type="ARBA" id="ARBA00022827"/>
    </source>
</evidence>
<keyword evidence="10 11" id="KW-0472">Membrane</keyword>
<evidence type="ECO:0000313" key="15">
    <source>
        <dbReference type="Proteomes" id="UP001497522"/>
    </source>
</evidence>
<evidence type="ECO:0000256" key="5">
    <source>
        <dbReference type="ARBA" id="ARBA00022792"/>
    </source>
</evidence>
<evidence type="ECO:0000256" key="4">
    <source>
        <dbReference type="ARBA" id="ARBA00022688"/>
    </source>
</evidence>
<dbReference type="InterPro" id="IPR051205">
    <property type="entry name" value="UbiH/COQ6_monooxygenase"/>
</dbReference>
<dbReference type="EMBL" id="OZ023706">
    <property type="protein sequence ID" value="CAK9876956.1"/>
    <property type="molecule type" value="Genomic_DNA"/>
</dbReference>
<evidence type="ECO:0000256" key="11">
    <source>
        <dbReference type="HAMAP-Rule" id="MF_03193"/>
    </source>
</evidence>
<comment type="cofactor">
    <cofactor evidence="1 11">
        <name>FAD</name>
        <dbReference type="ChEBI" id="CHEBI:57692"/>
    </cofactor>
</comment>
<evidence type="ECO:0000256" key="2">
    <source>
        <dbReference type="ARBA" id="ARBA00005349"/>
    </source>
</evidence>
<dbReference type="HAMAP" id="MF_03193">
    <property type="entry name" value="COQ6_monooxygenase"/>
    <property type="match status" value="1"/>
</dbReference>
<evidence type="ECO:0000256" key="10">
    <source>
        <dbReference type="ARBA" id="ARBA00023136"/>
    </source>
</evidence>
<keyword evidence="9 11" id="KW-0496">Mitochondrion</keyword>
<dbReference type="PROSITE" id="PS01304">
    <property type="entry name" value="UBIH"/>
    <property type="match status" value="1"/>
</dbReference>
<dbReference type="EC" id="1.14.15.45" evidence="11"/>
<dbReference type="InterPro" id="IPR010971">
    <property type="entry name" value="UbiH/COQ6"/>
</dbReference>
<keyword evidence="7 11" id="KW-0560">Oxidoreductase</keyword>
<feature type="compositionally biased region" description="Polar residues" evidence="12">
    <location>
        <begin position="9"/>
        <end position="31"/>
    </location>
</feature>
<keyword evidence="5 11" id="KW-0999">Mitochondrion inner membrane</keyword>
<gene>
    <name evidence="11" type="primary">COQ6</name>
    <name evidence="14" type="ORF">CSSPJE1EN2_LOCUS18998</name>
</gene>
<dbReference type="Gene3D" id="3.50.50.60">
    <property type="entry name" value="FAD/NAD(P)-binding domain"/>
    <property type="match status" value="2"/>
</dbReference>
<dbReference type="NCBIfam" id="TIGR01988">
    <property type="entry name" value="Ubi-OHases"/>
    <property type="match status" value="1"/>
</dbReference>
<feature type="domain" description="FAD-binding" evidence="13">
    <location>
        <begin position="62"/>
        <end position="316"/>
    </location>
</feature>
<comment type="catalytic activity">
    <reaction evidence="11">
        <text>a 4-hydroxy-3-(all-trans-polyprenyl)benzoate + 2 reduced [2Fe-2S]-[ferredoxin] + O2 + 2 H(+) = a 3,4-dihydroxy-5-(all-trans-polyprenyl)benzoate + 2 oxidized [2Fe-2S]-[ferredoxin] + H2O</text>
        <dbReference type="Rhea" id="RHEA:81195"/>
        <dbReference type="Rhea" id="RHEA-COMP:9514"/>
        <dbReference type="Rhea" id="RHEA-COMP:10000"/>
        <dbReference type="Rhea" id="RHEA-COMP:10001"/>
        <dbReference type="Rhea" id="RHEA-COMP:10930"/>
        <dbReference type="ChEBI" id="CHEBI:15377"/>
        <dbReference type="ChEBI" id="CHEBI:15378"/>
        <dbReference type="ChEBI" id="CHEBI:15379"/>
        <dbReference type="ChEBI" id="CHEBI:33737"/>
        <dbReference type="ChEBI" id="CHEBI:33738"/>
        <dbReference type="ChEBI" id="CHEBI:64694"/>
        <dbReference type="ChEBI" id="CHEBI:78396"/>
        <dbReference type="EC" id="1.14.15.45"/>
    </reaction>
</comment>
<reference evidence="14" key="1">
    <citation type="submission" date="2024-03" db="EMBL/GenBank/DDBJ databases">
        <authorList>
            <consortium name="ELIXIR-Norway"/>
            <consortium name="Elixir Norway"/>
        </authorList>
    </citation>
    <scope>NUCLEOTIDE SEQUENCE</scope>
</reference>
<protein>
    <recommendedName>
        <fullName evidence="11">Ubiquinone biosynthesis monooxygenase COQ6, mitochondrial</fullName>
        <ecNumber evidence="11">1.14.15.45</ecNumber>
    </recommendedName>
    <alternativeName>
        <fullName evidence="11">2-methoxy-6-polyprenolphenol 4-hydroxylase</fullName>
        <ecNumber evidence="11">1.14.15.46</ecNumber>
    </alternativeName>
</protein>
<comment type="pathway">
    <text evidence="11">Cofactor biosynthesis; ubiquinone biosynthesis.</text>
</comment>
<dbReference type="EC" id="1.14.15.46" evidence="11"/>
<evidence type="ECO:0000313" key="14">
    <source>
        <dbReference type="EMBL" id="CAK9876956.1"/>
    </source>
</evidence>
<organism evidence="14 15">
    <name type="scientific">Sphagnum jensenii</name>
    <dbReference type="NCBI Taxonomy" id="128206"/>
    <lineage>
        <taxon>Eukaryota</taxon>
        <taxon>Viridiplantae</taxon>
        <taxon>Streptophyta</taxon>
        <taxon>Embryophyta</taxon>
        <taxon>Bryophyta</taxon>
        <taxon>Sphagnophytina</taxon>
        <taxon>Sphagnopsida</taxon>
        <taxon>Sphagnales</taxon>
        <taxon>Sphagnaceae</taxon>
        <taxon>Sphagnum</taxon>
    </lineage>
</organism>
<sequence length="522" mass="56722">MRPMASKTKLYSTPSNFELQQQSAPSQTQTLSGTLRWQLRKTHGLPTSRRNSRNDQGTQIEDYDVVIVGGGMVGAAVGCGLASSAMTRGLRVAMIDSSPKQPTFRKHDPNAIPDQRVSAITPATVRFFQDVGAWEGVLSARPTPFDSMQVWDYGGLGFTRYKAEDVGEPLLGYVVENNVLLAALHSCLQSVGSIETMNPAQVKSVMFPSSSNLSPIQTKEAAESNGKQDWAQIELADGRHLRTRLVVGADGGKSAVRSMAGFQTRGWQYKQTAVICTVKVEWEHTTAWQRFLPTGPFALLPMGGTFSNIVWSTSPEIAKELKSMPSVDFVVDANRALLEDYGSQPYSGLAELLSSGLGKQLFGSELGTQLLGAFTPSSAEQFQVPPRVIDCVTERLSFPLSLLHATKYVNHRVALVGDAAHTVHPLAGQGVNLGFGDALALVNTLHRGVEGGFDIGEERVLKEYENERKKTNMTMMALLDGFQKLYATDFGPLNIARAAGFNTVNLLGPLKKQIITYAMGVH</sequence>
<evidence type="ECO:0000259" key="13">
    <source>
        <dbReference type="Pfam" id="PF01494"/>
    </source>
</evidence>
<evidence type="ECO:0000256" key="8">
    <source>
        <dbReference type="ARBA" id="ARBA00023033"/>
    </source>
</evidence>
<keyword evidence="3 11" id="KW-0285">Flavoprotein</keyword>
<evidence type="ECO:0000256" key="12">
    <source>
        <dbReference type="SAM" id="MobiDB-lite"/>
    </source>
</evidence>
<evidence type="ECO:0000256" key="1">
    <source>
        <dbReference type="ARBA" id="ARBA00001974"/>
    </source>
</evidence>
<evidence type="ECO:0000256" key="7">
    <source>
        <dbReference type="ARBA" id="ARBA00023002"/>
    </source>
</evidence>
<comment type="subunit">
    <text evidence="11">Component of a multi-subunit COQ enzyme complex.</text>
</comment>
<keyword evidence="15" id="KW-1185">Reference proteome</keyword>
<dbReference type="InterPro" id="IPR002938">
    <property type="entry name" value="FAD-bd"/>
</dbReference>
<evidence type="ECO:0000256" key="9">
    <source>
        <dbReference type="ARBA" id="ARBA00023128"/>
    </source>
</evidence>
<dbReference type="PANTHER" id="PTHR43876:SF7">
    <property type="entry name" value="UBIQUINONE BIOSYNTHESIS MONOOXYGENASE COQ6, MITOCHONDRIAL"/>
    <property type="match status" value="1"/>
</dbReference>
<feature type="region of interest" description="Disordered" evidence="12">
    <location>
        <begin position="1"/>
        <end position="31"/>
    </location>
</feature>
<dbReference type="PANTHER" id="PTHR43876">
    <property type="entry name" value="UBIQUINONE BIOSYNTHESIS MONOOXYGENASE COQ6, MITOCHONDRIAL"/>
    <property type="match status" value="1"/>
</dbReference>
<comment type="function">
    <text evidence="11">FAD-dependent monooxygenase required for two non-consecutive steps during ubiquinone biosynthesis. Required for the C5-ring hydroxylation during ubiquinone biosynthesis by catalyzing the hydroxylation of 4-hydroxy-3-(all-trans-polyprenyl)benzoic acid to 3,4-dihydroxy-5-(all-trans-polyprenyl)benzoic acid. Also acts downstream of coq4, for the C1-hydroxylation during ubiquinone biosynthesis by catalyzing the hydroxylation of 2-methoxy-6-(all-trans-polyprenyl)phenol to 2-methoxy-6-(all-trans-polyprenyl)benzene-1,4-diol. The electrons required for the hydroxylation reaction are funneled indirectly to coq6 from NADPH via a ferredoxin/ferredoxin reductase system.</text>
</comment>
<keyword evidence="8 11" id="KW-0503">Monooxygenase</keyword>
<dbReference type="InterPro" id="IPR036188">
    <property type="entry name" value="FAD/NAD-bd_sf"/>
</dbReference>
<dbReference type="InterPro" id="IPR018168">
    <property type="entry name" value="Ubi_Hdrlase_CS"/>
</dbReference>
<keyword evidence="6 11" id="KW-0274">FAD</keyword>
<accession>A0ABP1BMD5</accession>
<comment type="subcellular location">
    <subcellularLocation>
        <location evidence="11">Mitochondrion inner membrane</location>
        <topology evidence="11">Peripheral membrane protein</topology>
        <orientation evidence="11">Matrix side</orientation>
    </subcellularLocation>
</comment>
<keyword evidence="4 11" id="KW-0831">Ubiquinone biosynthesis</keyword>
<dbReference type="Pfam" id="PF01494">
    <property type="entry name" value="FAD_binding_3"/>
    <property type="match status" value="2"/>
</dbReference>
<dbReference type="InterPro" id="IPR000689">
    <property type="entry name" value="UbQ_mOase_COQ6"/>
</dbReference>
<dbReference type="SUPFAM" id="SSF51905">
    <property type="entry name" value="FAD/NAD(P)-binding domain"/>
    <property type="match status" value="1"/>
</dbReference>
<name>A0ABP1BMD5_9BRYO</name>
<comment type="similarity">
    <text evidence="2 11">Belongs to the UbiH/COQ6 family.</text>
</comment>
<feature type="domain" description="FAD-binding" evidence="13">
    <location>
        <begin position="398"/>
        <end position="476"/>
    </location>
</feature>
<dbReference type="PRINTS" id="PR00420">
    <property type="entry name" value="RNGMNOXGNASE"/>
</dbReference>
<dbReference type="Proteomes" id="UP001497522">
    <property type="component" value="Chromosome 5"/>
</dbReference>